<dbReference type="InterPro" id="IPR001130">
    <property type="entry name" value="TatD-like"/>
</dbReference>
<keyword evidence="4" id="KW-0378">Hydrolase</keyword>
<evidence type="ECO:0000313" key="6">
    <source>
        <dbReference type="EMBL" id="KAG5960020.1"/>
    </source>
</evidence>
<feature type="region of interest" description="Disordered" evidence="5">
    <location>
        <begin position="106"/>
        <end position="137"/>
    </location>
</feature>
<dbReference type="InterPro" id="IPR050891">
    <property type="entry name" value="TatD-type_Hydrolase"/>
</dbReference>
<proteinExistence type="inferred from homology"/>
<sequence>MSAMASQASQPDNRPTYTPRYVDIGINLSDPIFRGCYHGHQKHPDDLAGVVDRARQVGCTKLIITGSDIKSSHDALKLSQEYPGTCYATAGIHPCSSAIFGSPDINSNSSNSEHTTPCEADPYTPMPESHLPDPESSAKTIEQLTSLVAEAQSTPSEPHCLVALGEFGLDYDRLNYCNAVIQRHSFAAQLQFAASLQRPLPLFLHSRAAHVDFVRLLKDAFGKDLERLEKGAVVHSFTGTLDELNELMDLGLYIGINGCSFKTVANCEVVRAVRLDRIMLETDGPWCEVRPSHEGFKYLLEKKEEQQMAVQDRAATELVTGVDGLRVEEEDGKKARNKTVAKKKNQKKEPLIQERFKVVKKEKWEEGAMVKGRNEPCTIERVATIVAALKDVSVEQVCEAAWRNSIEVFGLD</sequence>
<dbReference type="Proteomes" id="UP000742024">
    <property type="component" value="Unassembled WGS sequence"/>
</dbReference>
<evidence type="ECO:0000256" key="3">
    <source>
        <dbReference type="ARBA" id="ARBA00022723"/>
    </source>
</evidence>
<keyword evidence="7" id="KW-1185">Reference proteome</keyword>
<evidence type="ECO:0000313" key="7">
    <source>
        <dbReference type="Proteomes" id="UP000742024"/>
    </source>
</evidence>
<dbReference type="Gene3D" id="3.20.20.140">
    <property type="entry name" value="Metal-dependent hydrolases"/>
    <property type="match status" value="1"/>
</dbReference>
<dbReference type="Pfam" id="PF01026">
    <property type="entry name" value="TatD_DNase"/>
    <property type="match status" value="1"/>
</dbReference>
<dbReference type="CDD" id="cd01310">
    <property type="entry name" value="TatD_DNAse"/>
    <property type="match status" value="1"/>
</dbReference>
<comment type="similarity">
    <text evidence="1">Belongs to the metallo-dependent hydrolases superfamily. TatD-type hydrolase family.</text>
</comment>
<evidence type="ECO:0000256" key="2">
    <source>
        <dbReference type="ARBA" id="ARBA00022722"/>
    </source>
</evidence>
<evidence type="ECO:0000256" key="4">
    <source>
        <dbReference type="ARBA" id="ARBA00022801"/>
    </source>
</evidence>
<organism evidence="6 7">
    <name type="scientific">Claviceps arundinis</name>
    <dbReference type="NCBI Taxonomy" id="1623583"/>
    <lineage>
        <taxon>Eukaryota</taxon>
        <taxon>Fungi</taxon>
        <taxon>Dikarya</taxon>
        <taxon>Ascomycota</taxon>
        <taxon>Pezizomycotina</taxon>
        <taxon>Sordariomycetes</taxon>
        <taxon>Hypocreomycetidae</taxon>
        <taxon>Hypocreales</taxon>
        <taxon>Clavicipitaceae</taxon>
        <taxon>Claviceps</taxon>
    </lineage>
</organism>
<protein>
    <submittedName>
        <fullName evidence="6">Uncharacterized protein</fullName>
    </submittedName>
</protein>
<comment type="caution">
    <text evidence="6">The sequence shown here is derived from an EMBL/GenBank/DDBJ whole genome shotgun (WGS) entry which is preliminary data.</text>
</comment>
<keyword evidence="3" id="KW-0479">Metal-binding</keyword>
<dbReference type="SUPFAM" id="SSF51556">
    <property type="entry name" value="Metallo-dependent hydrolases"/>
    <property type="match status" value="1"/>
</dbReference>
<dbReference type="InterPro" id="IPR032466">
    <property type="entry name" value="Metal_Hydrolase"/>
</dbReference>
<reference evidence="6 7" key="1">
    <citation type="journal article" date="2020" name="bioRxiv">
        <title>Whole genome comparisons of ergot fungi reveals the divergence and evolution of species within the genus Claviceps are the result of varying mechanisms driving genome evolution and host range expansion.</title>
        <authorList>
            <person name="Wyka S.A."/>
            <person name="Mondo S.J."/>
            <person name="Liu M."/>
            <person name="Dettman J."/>
            <person name="Nalam V."/>
            <person name="Broders K.D."/>
        </authorList>
    </citation>
    <scope>NUCLEOTIDE SEQUENCE [LARGE SCALE GENOMIC DNA]</scope>
    <source>
        <strain evidence="6 7">LM583</strain>
    </source>
</reference>
<dbReference type="PANTHER" id="PTHR10060:SF15">
    <property type="entry name" value="DEOXYRIBONUCLEASE TATDN1"/>
    <property type="match status" value="1"/>
</dbReference>
<dbReference type="EMBL" id="SRPR01000107">
    <property type="protein sequence ID" value="KAG5960020.1"/>
    <property type="molecule type" value="Genomic_DNA"/>
</dbReference>
<evidence type="ECO:0000256" key="5">
    <source>
        <dbReference type="SAM" id="MobiDB-lite"/>
    </source>
</evidence>
<feature type="compositionally biased region" description="Polar residues" evidence="5">
    <location>
        <begin position="106"/>
        <end position="115"/>
    </location>
</feature>
<gene>
    <name evidence="6" type="ORF">E4U57_000317</name>
</gene>
<accession>A0ABQ7PD66</accession>
<name>A0ABQ7PD66_9HYPO</name>
<dbReference type="PANTHER" id="PTHR10060">
    <property type="entry name" value="TATD FAMILY DEOXYRIBONUCLEASE"/>
    <property type="match status" value="1"/>
</dbReference>
<evidence type="ECO:0000256" key="1">
    <source>
        <dbReference type="ARBA" id="ARBA00009275"/>
    </source>
</evidence>
<keyword evidence="2" id="KW-0540">Nuclease</keyword>